<dbReference type="GO" id="GO:0003684">
    <property type="term" value="F:damaged DNA binding"/>
    <property type="evidence" value="ECO:0007669"/>
    <property type="project" value="UniProtKB-UniRule"/>
</dbReference>
<dbReference type="Pfam" id="PF05192">
    <property type="entry name" value="MutS_III"/>
    <property type="match status" value="1"/>
</dbReference>
<dbReference type="Proteomes" id="UP000557307">
    <property type="component" value="Unassembled WGS sequence"/>
</dbReference>
<dbReference type="PROSITE" id="PS00486">
    <property type="entry name" value="DNA_MISMATCH_REPAIR_2"/>
    <property type="match status" value="1"/>
</dbReference>
<dbReference type="SUPFAM" id="SSF53150">
    <property type="entry name" value="DNA repair protein MutS, domain II"/>
    <property type="match status" value="1"/>
</dbReference>
<evidence type="ECO:0000256" key="7">
    <source>
        <dbReference type="ARBA" id="ARBA00023204"/>
    </source>
</evidence>
<evidence type="ECO:0000256" key="2">
    <source>
        <dbReference type="ARBA" id="ARBA00021982"/>
    </source>
</evidence>
<dbReference type="NCBIfam" id="TIGR01070">
    <property type="entry name" value="mutS1"/>
    <property type="match status" value="1"/>
</dbReference>
<evidence type="ECO:0000256" key="1">
    <source>
        <dbReference type="ARBA" id="ARBA00006271"/>
    </source>
</evidence>
<dbReference type="InterPro" id="IPR007696">
    <property type="entry name" value="DNA_mismatch_repair_MutS_core"/>
</dbReference>
<dbReference type="Gene3D" id="1.10.1420.10">
    <property type="match status" value="2"/>
</dbReference>
<dbReference type="SUPFAM" id="SSF52540">
    <property type="entry name" value="P-loop containing nucleoside triphosphate hydrolases"/>
    <property type="match status" value="1"/>
</dbReference>
<dbReference type="NCBIfam" id="NF003810">
    <property type="entry name" value="PRK05399.1"/>
    <property type="match status" value="1"/>
</dbReference>
<dbReference type="GO" id="GO:0140664">
    <property type="term" value="F:ATP-dependent DNA damage sensor activity"/>
    <property type="evidence" value="ECO:0007669"/>
    <property type="project" value="InterPro"/>
</dbReference>
<evidence type="ECO:0000259" key="11">
    <source>
        <dbReference type="PROSITE" id="PS00486"/>
    </source>
</evidence>
<evidence type="ECO:0000256" key="9">
    <source>
        <dbReference type="HAMAP-Rule" id="MF_00096"/>
    </source>
</evidence>
<accession>A0A840TXE7</accession>
<dbReference type="HAMAP" id="MF_00096">
    <property type="entry name" value="MutS"/>
    <property type="match status" value="1"/>
</dbReference>
<dbReference type="SUPFAM" id="SSF48334">
    <property type="entry name" value="DNA repair protein MutS, domain III"/>
    <property type="match status" value="1"/>
</dbReference>
<dbReference type="PIRSF" id="PIRSF037677">
    <property type="entry name" value="DNA_mis_repair_Msh6"/>
    <property type="match status" value="1"/>
</dbReference>
<evidence type="ECO:0000256" key="5">
    <source>
        <dbReference type="ARBA" id="ARBA00022840"/>
    </source>
</evidence>
<evidence type="ECO:0000256" key="3">
    <source>
        <dbReference type="ARBA" id="ARBA00022741"/>
    </source>
</evidence>
<dbReference type="InterPro" id="IPR036187">
    <property type="entry name" value="DNA_mismatch_repair_MutS_sf"/>
</dbReference>
<dbReference type="EMBL" id="JACHGF010000003">
    <property type="protein sequence ID" value="MBB5284600.1"/>
    <property type="molecule type" value="Genomic_DNA"/>
</dbReference>
<dbReference type="FunFam" id="3.40.50.300:FF:000870">
    <property type="entry name" value="MutS protein homolog 4"/>
    <property type="match status" value="1"/>
</dbReference>
<evidence type="ECO:0000313" key="13">
    <source>
        <dbReference type="Proteomes" id="UP000557307"/>
    </source>
</evidence>
<dbReference type="InterPro" id="IPR000432">
    <property type="entry name" value="DNA_mismatch_repair_MutS_C"/>
</dbReference>
<organism evidence="12 13">
    <name type="scientific">Rhabdobacter roseus</name>
    <dbReference type="NCBI Taxonomy" id="1655419"/>
    <lineage>
        <taxon>Bacteria</taxon>
        <taxon>Pseudomonadati</taxon>
        <taxon>Bacteroidota</taxon>
        <taxon>Cytophagia</taxon>
        <taxon>Cytophagales</taxon>
        <taxon>Cytophagaceae</taxon>
        <taxon>Rhabdobacter</taxon>
    </lineage>
</organism>
<dbReference type="InterPro" id="IPR016151">
    <property type="entry name" value="DNA_mismatch_repair_MutS_N"/>
</dbReference>
<gene>
    <name evidence="9" type="primary">mutS</name>
    <name evidence="12" type="ORF">HNQ92_002743</name>
</gene>
<dbReference type="InterPro" id="IPR027417">
    <property type="entry name" value="P-loop_NTPase"/>
</dbReference>
<dbReference type="Gene3D" id="3.30.420.110">
    <property type="entry name" value="MutS, connector domain"/>
    <property type="match status" value="1"/>
</dbReference>
<dbReference type="GO" id="GO:0030983">
    <property type="term" value="F:mismatched DNA binding"/>
    <property type="evidence" value="ECO:0007669"/>
    <property type="project" value="InterPro"/>
</dbReference>
<dbReference type="InterPro" id="IPR017261">
    <property type="entry name" value="DNA_mismatch_repair_MutS/MSH"/>
</dbReference>
<dbReference type="SMART" id="SM00533">
    <property type="entry name" value="MUTSd"/>
    <property type="match status" value="1"/>
</dbReference>
<dbReference type="PANTHER" id="PTHR11361">
    <property type="entry name" value="DNA MISMATCH REPAIR PROTEIN MUTS FAMILY MEMBER"/>
    <property type="match status" value="1"/>
</dbReference>
<dbReference type="CDD" id="cd03284">
    <property type="entry name" value="ABC_MutS1"/>
    <property type="match status" value="1"/>
</dbReference>
<dbReference type="Pfam" id="PF05190">
    <property type="entry name" value="MutS_IV"/>
    <property type="match status" value="1"/>
</dbReference>
<dbReference type="SUPFAM" id="SSF55271">
    <property type="entry name" value="DNA repair protein MutS, domain I"/>
    <property type="match status" value="1"/>
</dbReference>
<dbReference type="SMART" id="SM00534">
    <property type="entry name" value="MUTSac"/>
    <property type="match status" value="1"/>
</dbReference>
<comment type="function">
    <text evidence="8 9">This protein is involved in the repair of mismatches in DNA. It is possible that it carries out the mismatch recognition step. This protein has a weak ATPase activity.</text>
</comment>
<evidence type="ECO:0000256" key="6">
    <source>
        <dbReference type="ARBA" id="ARBA00023125"/>
    </source>
</evidence>
<comment type="similarity">
    <text evidence="1 9 10">Belongs to the DNA mismatch repair MutS family.</text>
</comment>
<feature type="binding site" evidence="9">
    <location>
        <begin position="628"/>
        <end position="635"/>
    </location>
    <ligand>
        <name>ATP</name>
        <dbReference type="ChEBI" id="CHEBI:30616"/>
    </ligand>
</feature>
<dbReference type="InterPro" id="IPR007861">
    <property type="entry name" value="DNA_mismatch_repair_MutS_clamp"/>
</dbReference>
<dbReference type="Pfam" id="PF05188">
    <property type="entry name" value="MutS_II"/>
    <property type="match status" value="1"/>
</dbReference>
<reference evidence="12 13" key="1">
    <citation type="submission" date="2020-08" db="EMBL/GenBank/DDBJ databases">
        <title>Genomic Encyclopedia of Type Strains, Phase IV (KMG-IV): sequencing the most valuable type-strain genomes for metagenomic binning, comparative biology and taxonomic classification.</title>
        <authorList>
            <person name="Goeker M."/>
        </authorList>
    </citation>
    <scope>NUCLEOTIDE SEQUENCE [LARGE SCALE GENOMIC DNA]</scope>
    <source>
        <strain evidence="12 13">DSM 105074</strain>
    </source>
</reference>
<dbReference type="InterPro" id="IPR005748">
    <property type="entry name" value="DNA_mismatch_repair_MutS"/>
</dbReference>
<dbReference type="InterPro" id="IPR007695">
    <property type="entry name" value="DNA_mismatch_repair_MutS-lik_N"/>
</dbReference>
<keyword evidence="4 9" id="KW-0227">DNA damage</keyword>
<proteinExistence type="inferred from homology"/>
<dbReference type="RefSeq" id="WP_184174520.1">
    <property type="nucleotide sequence ID" value="NZ_JACHGF010000003.1"/>
</dbReference>
<dbReference type="Gene3D" id="3.40.1170.10">
    <property type="entry name" value="DNA repair protein MutS, domain I"/>
    <property type="match status" value="1"/>
</dbReference>
<keyword evidence="6 9" id="KW-0238">DNA-binding</keyword>
<evidence type="ECO:0000256" key="10">
    <source>
        <dbReference type="RuleBase" id="RU003756"/>
    </source>
</evidence>
<dbReference type="InterPro" id="IPR045076">
    <property type="entry name" value="MutS"/>
</dbReference>
<dbReference type="Gene3D" id="3.40.50.300">
    <property type="entry name" value="P-loop containing nucleotide triphosphate hydrolases"/>
    <property type="match status" value="1"/>
</dbReference>
<dbReference type="InterPro" id="IPR036678">
    <property type="entry name" value="MutS_con_dom_sf"/>
</dbReference>
<dbReference type="GO" id="GO:0006298">
    <property type="term" value="P:mismatch repair"/>
    <property type="evidence" value="ECO:0007669"/>
    <property type="project" value="UniProtKB-UniRule"/>
</dbReference>
<dbReference type="GO" id="GO:0005829">
    <property type="term" value="C:cytosol"/>
    <property type="evidence" value="ECO:0007669"/>
    <property type="project" value="TreeGrafter"/>
</dbReference>
<keyword evidence="7 9" id="KW-0234">DNA repair</keyword>
<sequence>MAKAAQKETPLNRQYNQIKTKYPGALLLFRVGDFYETFGEDAIRASRILGIVLTRRNNGGAQEELAGFPHHSLDTYLPKLVRAGERVAICDQLEDPAQAKGIVKRGVTELVTPGVSLNDNVLDVRRNNYLAAVHFGKDDQLGLAFLDISTGEFLAAQGSAAYVDKMLQGFVPSEVLFCKKNKAEFAQLFGDKFHTFQLEDWCFGYDFGYEQLTTHFRTATLKGFGIDILPLGICAAGVILHYLQETEHKQIGHISRITRLEEERYVWLDRFTVRNLELVYPQQEGGVPLIQILDQTVTPMGARLLRKWVVLPLKEKKPIEERLNTVELLLQHDELHEVLTQHLKQIGDLERLISKVAVRRISPREMGQLKKSLRQIAPIKELLSAQLGETSEVPTGTLGVLRKYADQLNTCAYLLDKIEAELRDDAPIVTNQGNMIKSGVDPELDELHGIAYEGKDYLLKLQNREMAQTGIPSLKIAYNKVFGYYLEVTNAHKNKVPVDWIRKQTLVNAERYITPELKEYEEKILNAEDKIFAIEQRIFNDLILAAAEYVGAIQQNARVVSVLDVLASFATIARKNNYVKPTISEGKELDIKEGRHAVIEQQLPLGESYVPNDLYLDDETQQIIIITGPNMAGKSALLRQTALIVLMAQMGCYIPARQATIGLVDKIFTRVGASDNLSRGESTFMVEMTETSSILNNLSDRSLVLMDEIGRGTSTYDGVSIAWAIAEYLHNHPQSRAKTLFATHYHELNQLAEDFPRIKNFNVAVREVDNKVIFLRKLKPGGSEHSFGIHVAQIAGMPQPIVLRASEIMQHLEKDHVPESQAKKVREMPKNNFQLSIFEPADPRLEELKEKLSLVDVNTLSPIEALLKLNELKKLVT</sequence>
<name>A0A840TXE7_9BACT</name>
<protein>
    <recommendedName>
        <fullName evidence="2 9">DNA mismatch repair protein MutS</fullName>
    </recommendedName>
</protein>
<dbReference type="GO" id="GO:0005524">
    <property type="term" value="F:ATP binding"/>
    <property type="evidence" value="ECO:0007669"/>
    <property type="project" value="UniProtKB-UniRule"/>
</dbReference>
<feature type="domain" description="DNA mismatch repair proteins mutS family" evidence="11">
    <location>
        <begin position="702"/>
        <end position="718"/>
    </location>
</feature>
<dbReference type="Pfam" id="PF00488">
    <property type="entry name" value="MutS_V"/>
    <property type="match status" value="1"/>
</dbReference>
<comment type="caution">
    <text evidence="12">The sequence shown here is derived from an EMBL/GenBank/DDBJ whole genome shotgun (WGS) entry which is preliminary data.</text>
</comment>
<dbReference type="PANTHER" id="PTHR11361:SF34">
    <property type="entry name" value="DNA MISMATCH REPAIR PROTEIN MSH1, MITOCHONDRIAL"/>
    <property type="match status" value="1"/>
</dbReference>
<evidence type="ECO:0000256" key="4">
    <source>
        <dbReference type="ARBA" id="ARBA00022763"/>
    </source>
</evidence>
<dbReference type="AlphaFoldDB" id="A0A840TXE7"/>
<keyword evidence="13" id="KW-1185">Reference proteome</keyword>
<keyword evidence="3 9" id="KW-0547">Nucleotide-binding</keyword>
<dbReference type="InterPro" id="IPR007860">
    <property type="entry name" value="DNA_mmatch_repair_MutS_con_dom"/>
</dbReference>
<dbReference type="Pfam" id="PF01624">
    <property type="entry name" value="MutS_I"/>
    <property type="match status" value="1"/>
</dbReference>
<keyword evidence="5 9" id="KW-0067">ATP-binding</keyword>
<evidence type="ECO:0000313" key="12">
    <source>
        <dbReference type="EMBL" id="MBB5284600.1"/>
    </source>
</evidence>
<evidence type="ECO:0000256" key="8">
    <source>
        <dbReference type="ARBA" id="ARBA00024647"/>
    </source>
</evidence>